<dbReference type="Proteomes" id="UP000636800">
    <property type="component" value="Chromosome 11"/>
</dbReference>
<dbReference type="OrthoDB" id="1542002at2759"/>
<evidence type="ECO:0000313" key="2">
    <source>
        <dbReference type="EMBL" id="KAG0448994.1"/>
    </source>
</evidence>
<sequence>MRGKGAMGRMVRSFLQSLLKLANSVIGLVGVGMILYSLWMLRVWYKEVQSYWGAGPDSPLPWFIYTILGLGVSLSVITCSGHIAAETANVHCLSCYMVLLFSLVVLESAVTADVFLNSDWEEDFPMDKTGRFNELKNFVRTNFEFCKWIALVVVAAQASSILLAMVLRALGSYRGSYYDSDDDFIHARLPLIRNQVQPTPYIGEARPPLY</sequence>
<keyword evidence="1" id="KW-0472">Membrane</keyword>
<evidence type="ECO:0000256" key="1">
    <source>
        <dbReference type="SAM" id="Phobius"/>
    </source>
</evidence>
<dbReference type="EMBL" id="JADCNL010000011">
    <property type="protein sequence ID" value="KAG0460716.1"/>
    <property type="molecule type" value="Genomic_DNA"/>
</dbReference>
<keyword evidence="4" id="KW-1185">Reference proteome</keyword>
<feature type="transmembrane region" description="Helical" evidence="1">
    <location>
        <begin position="21"/>
        <end position="42"/>
    </location>
</feature>
<dbReference type="EMBL" id="JADCNM010000228">
    <property type="protein sequence ID" value="KAG0448994.1"/>
    <property type="molecule type" value="Genomic_DNA"/>
</dbReference>
<proteinExistence type="predicted"/>
<dbReference type="Proteomes" id="UP000639772">
    <property type="component" value="Unassembled WGS sequence"/>
</dbReference>
<feature type="transmembrane region" description="Helical" evidence="1">
    <location>
        <begin position="148"/>
        <end position="167"/>
    </location>
</feature>
<keyword evidence="1" id="KW-1133">Transmembrane helix</keyword>
<feature type="transmembrane region" description="Helical" evidence="1">
    <location>
        <begin position="62"/>
        <end position="84"/>
    </location>
</feature>
<evidence type="ECO:0008006" key="6">
    <source>
        <dbReference type="Google" id="ProtNLM"/>
    </source>
</evidence>
<protein>
    <recommendedName>
        <fullName evidence="6">Tetraspanin-19</fullName>
    </recommendedName>
</protein>
<name>A0A835PBD9_VANPL</name>
<evidence type="ECO:0000313" key="3">
    <source>
        <dbReference type="EMBL" id="KAG0460716.1"/>
    </source>
</evidence>
<dbReference type="AlphaFoldDB" id="A0A835PBD9"/>
<evidence type="ECO:0000313" key="5">
    <source>
        <dbReference type="Proteomes" id="UP000639772"/>
    </source>
</evidence>
<keyword evidence="1" id="KW-0812">Transmembrane</keyword>
<evidence type="ECO:0000313" key="4">
    <source>
        <dbReference type="Proteomes" id="UP000636800"/>
    </source>
</evidence>
<comment type="caution">
    <text evidence="2">The sequence shown here is derived from an EMBL/GenBank/DDBJ whole genome shotgun (WGS) entry which is preliminary data.</text>
</comment>
<gene>
    <name evidence="3" type="ORF">HPP92_021013</name>
    <name evidence="2" type="ORF">HPP92_027543</name>
</gene>
<feature type="transmembrane region" description="Helical" evidence="1">
    <location>
        <begin position="96"/>
        <end position="116"/>
    </location>
</feature>
<accession>A0A835PBD9</accession>
<organism evidence="2 5">
    <name type="scientific">Vanilla planifolia</name>
    <name type="common">Vanilla</name>
    <dbReference type="NCBI Taxonomy" id="51239"/>
    <lineage>
        <taxon>Eukaryota</taxon>
        <taxon>Viridiplantae</taxon>
        <taxon>Streptophyta</taxon>
        <taxon>Embryophyta</taxon>
        <taxon>Tracheophyta</taxon>
        <taxon>Spermatophyta</taxon>
        <taxon>Magnoliopsida</taxon>
        <taxon>Liliopsida</taxon>
        <taxon>Asparagales</taxon>
        <taxon>Orchidaceae</taxon>
        <taxon>Vanilloideae</taxon>
        <taxon>Vanilleae</taxon>
        <taxon>Vanilla</taxon>
    </lineage>
</organism>
<reference evidence="4 5" key="1">
    <citation type="journal article" date="2020" name="Nat. Food">
        <title>A phased Vanilla planifolia genome enables genetic improvement of flavour and production.</title>
        <authorList>
            <person name="Hasing T."/>
            <person name="Tang H."/>
            <person name="Brym M."/>
            <person name="Khazi F."/>
            <person name="Huang T."/>
            <person name="Chambers A.H."/>
        </authorList>
    </citation>
    <scope>NUCLEOTIDE SEQUENCE [LARGE SCALE GENOMIC DNA]</scope>
    <source>
        <tissue evidence="2">Leaf</tissue>
    </source>
</reference>